<keyword evidence="10" id="KW-1185">Reference proteome</keyword>
<keyword evidence="2 7" id="KW-0812">Transmembrane</keyword>
<keyword evidence="4 7" id="KW-0472">Membrane</keyword>
<evidence type="ECO:0000256" key="6">
    <source>
        <dbReference type="SAM" id="MobiDB-lite"/>
    </source>
</evidence>
<dbReference type="GO" id="GO:0044732">
    <property type="term" value="C:mitotic spindle pole body"/>
    <property type="evidence" value="ECO:0007669"/>
    <property type="project" value="TreeGrafter"/>
</dbReference>
<evidence type="ECO:0000256" key="2">
    <source>
        <dbReference type="ARBA" id="ARBA00022692"/>
    </source>
</evidence>
<organism evidence="9 10">
    <name type="scientific">Phanerochaete sordida</name>
    <dbReference type="NCBI Taxonomy" id="48140"/>
    <lineage>
        <taxon>Eukaryota</taxon>
        <taxon>Fungi</taxon>
        <taxon>Dikarya</taxon>
        <taxon>Basidiomycota</taxon>
        <taxon>Agaricomycotina</taxon>
        <taxon>Agaricomycetes</taxon>
        <taxon>Polyporales</taxon>
        <taxon>Phanerochaetaceae</taxon>
        <taxon>Phanerochaete</taxon>
    </lineage>
</organism>
<evidence type="ECO:0000256" key="3">
    <source>
        <dbReference type="ARBA" id="ARBA00022989"/>
    </source>
</evidence>
<protein>
    <recommendedName>
        <fullName evidence="8">Ima1 N-terminal domain-containing protein</fullName>
    </recommendedName>
</protein>
<dbReference type="InterPro" id="IPR042321">
    <property type="entry name" value="Ima1"/>
</dbReference>
<feature type="transmembrane region" description="Helical" evidence="7">
    <location>
        <begin position="222"/>
        <end position="242"/>
    </location>
</feature>
<name>A0A9P3G282_9APHY</name>
<comment type="subcellular location">
    <subcellularLocation>
        <location evidence="1">Nucleus inner membrane</location>
        <topology evidence="1">Multi-pass membrane protein</topology>
    </subcellularLocation>
</comment>
<feature type="domain" description="Ima1 N-terminal" evidence="8">
    <location>
        <begin position="3"/>
        <end position="93"/>
    </location>
</feature>
<evidence type="ECO:0000256" key="7">
    <source>
        <dbReference type="SAM" id="Phobius"/>
    </source>
</evidence>
<evidence type="ECO:0000313" key="10">
    <source>
        <dbReference type="Proteomes" id="UP000703269"/>
    </source>
</evidence>
<feature type="region of interest" description="Disordered" evidence="6">
    <location>
        <begin position="390"/>
        <end position="424"/>
    </location>
</feature>
<dbReference type="PANTHER" id="PTHR28538">
    <property type="entry name" value="INTEGRAL INNER NUCLEAR MEMBRANE PROTEIN IMA1"/>
    <property type="match status" value="1"/>
</dbReference>
<feature type="transmembrane region" description="Helical" evidence="7">
    <location>
        <begin position="178"/>
        <end position="197"/>
    </location>
</feature>
<dbReference type="AlphaFoldDB" id="A0A9P3G282"/>
<feature type="transmembrane region" description="Helical" evidence="7">
    <location>
        <begin position="151"/>
        <end position="172"/>
    </location>
</feature>
<evidence type="ECO:0000256" key="1">
    <source>
        <dbReference type="ARBA" id="ARBA00004473"/>
    </source>
</evidence>
<dbReference type="EMBL" id="BPQB01000007">
    <property type="protein sequence ID" value="GJE87667.1"/>
    <property type="molecule type" value="Genomic_DNA"/>
</dbReference>
<dbReference type="GO" id="GO:0034992">
    <property type="term" value="C:microtubule organizing center attachment site"/>
    <property type="evidence" value="ECO:0007669"/>
    <property type="project" value="TreeGrafter"/>
</dbReference>
<proteinExistence type="predicted"/>
<dbReference type="InterPro" id="IPR018617">
    <property type="entry name" value="Ima1_N"/>
</dbReference>
<gene>
    <name evidence="9" type="ORF">PsYK624_037500</name>
</gene>
<dbReference type="GO" id="GO:0071765">
    <property type="term" value="P:nuclear inner membrane organization"/>
    <property type="evidence" value="ECO:0007669"/>
    <property type="project" value="InterPro"/>
</dbReference>
<evidence type="ECO:0000256" key="4">
    <source>
        <dbReference type="ARBA" id="ARBA00023136"/>
    </source>
</evidence>
<reference evidence="9 10" key="1">
    <citation type="submission" date="2021-08" db="EMBL/GenBank/DDBJ databases">
        <title>Draft Genome Sequence of Phanerochaete sordida strain YK-624.</title>
        <authorList>
            <person name="Mori T."/>
            <person name="Dohra H."/>
            <person name="Suzuki T."/>
            <person name="Kawagishi H."/>
            <person name="Hirai H."/>
        </authorList>
    </citation>
    <scope>NUCLEOTIDE SEQUENCE [LARGE SCALE GENOMIC DNA]</scope>
    <source>
        <strain evidence="9 10">YK-624</strain>
    </source>
</reference>
<keyword evidence="5" id="KW-0539">Nucleus</keyword>
<accession>A0A9P3G282</accession>
<dbReference type="GO" id="GO:0034506">
    <property type="term" value="C:chromosome, centromeric core domain"/>
    <property type="evidence" value="ECO:0007669"/>
    <property type="project" value="TreeGrafter"/>
</dbReference>
<feature type="region of interest" description="Disordered" evidence="6">
    <location>
        <begin position="1"/>
        <end position="25"/>
    </location>
</feature>
<evidence type="ECO:0000313" key="9">
    <source>
        <dbReference type="EMBL" id="GJE87667.1"/>
    </source>
</evidence>
<sequence length="512" mass="57947">MSDDPAMHDESLNTRSFARRASPRKDRLPVSYGTTVFCHTCQTNQTLLHNLLANYLPSPDAPTYSQLSEQLPAYRASLERRYPPICANCLPAVEEEIKRRDDMARTNALGVLLKNSKGKGRERQKQSSGSQTQLQRAALEKDLVYWKIRGVLWASTLALVLSCYACALAGYAPLQVPPTLRIAAPIIAFLSIVWTAWDPRYATFRRSQLQGREVRLRRKREYNILQSLVWFFRFVTALLWSISTFRLGWAEFYRVQITTSPLPFSLRRSQWYFALTVLLELSVLLRSAMVLRIDRPPSVRLMQQFSYRPSLPPSDFASTPTSRQQTPAIDAPDLLSTLTLSNNPILGGSGRHGTQSPVFGMPSFAQQQQNGHANGHAQYAPDAMDEDAAMDADEPMDDDDDERERDPDAMDWSPIHPARRPRQDVRAHNGDVLLRPQRFFPREEPTGLEGLFEKTITLADDDLARLEGQRRGLLGSSVDAILFGVGVYTEQWCPTSIETLGVVYLRVYVRNS</sequence>
<dbReference type="OrthoDB" id="5966927at2759"/>
<feature type="compositionally biased region" description="Basic and acidic residues" evidence="6">
    <location>
        <begin position="1"/>
        <end position="12"/>
    </location>
</feature>
<dbReference type="PANTHER" id="PTHR28538:SF1">
    <property type="entry name" value="INTEGRAL INNER NUCLEAR MEMBRANE PROTEIN IMA1"/>
    <property type="match status" value="1"/>
</dbReference>
<dbReference type="GO" id="GO:0005637">
    <property type="term" value="C:nuclear inner membrane"/>
    <property type="evidence" value="ECO:0007669"/>
    <property type="project" value="UniProtKB-SubCell"/>
</dbReference>
<keyword evidence="3 7" id="KW-1133">Transmembrane helix</keyword>
<evidence type="ECO:0000259" key="8">
    <source>
        <dbReference type="Pfam" id="PF09779"/>
    </source>
</evidence>
<dbReference type="Pfam" id="PF09779">
    <property type="entry name" value="Ima1_N"/>
    <property type="match status" value="1"/>
</dbReference>
<feature type="compositionally biased region" description="Acidic residues" evidence="6">
    <location>
        <begin position="390"/>
        <end position="403"/>
    </location>
</feature>
<dbReference type="Proteomes" id="UP000703269">
    <property type="component" value="Unassembled WGS sequence"/>
</dbReference>
<comment type="caution">
    <text evidence="9">The sequence shown here is derived from an EMBL/GenBank/DDBJ whole genome shotgun (WGS) entry which is preliminary data.</text>
</comment>
<evidence type="ECO:0000256" key="5">
    <source>
        <dbReference type="ARBA" id="ARBA00023242"/>
    </source>
</evidence>